<evidence type="ECO:0000313" key="4">
    <source>
        <dbReference type="Proteomes" id="UP000215005"/>
    </source>
</evidence>
<keyword evidence="2" id="KW-0812">Transmembrane</keyword>
<organism evidence="3 4">
    <name type="scientific">Nocardiopsis gilva YIM 90087</name>
    <dbReference type="NCBI Taxonomy" id="1235441"/>
    <lineage>
        <taxon>Bacteria</taxon>
        <taxon>Bacillati</taxon>
        <taxon>Actinomycetota</taxon>
        <taxon>Actinomycetes</taxon>
        <taxon>Streptosporangiales</taxon>
        <taxon>Nocardiopsidaceae</taxon>
        <taxon>Nocardiopsis</taxon>
    </lineage>
</organism>
<evidence type="ECO:0000256" key="2">
    <source>
        <dbReference type="SAM" id="Phobius"/>
    </source>
</evidence>
<accession>A0A223SCN9</accession>
<proteinExistence type="predicted"/>
<sequence length="83" mass="8530">MRSSLGVIGFAAAMALCCAAPVLIAAGGLGLIGALLADPYLIGGALLALAATIWLIWARRRTGGDADCCPPRPTPPREDLREE</sequence>
<gene>
    <name evidence="3" type="ORF">CDO52_26445</name>
</gene>
<feature type="region of interest" description="Disordered" evidence="1">
    <location>
        <begin position="63"/>
        <end position="83"/>
    </location>
</feature>
<evidence type="ECO:0008006" key="5">
    <source>
        <dbReference type="Google" id="ProtNLM"/>
    </source>
</evidence>
<dbReference type="AlphaFoldDB" id="A0A223SCN9"/>
<feature type="transmembrane region" description="Helical" evidence="2">
    <location>
        <begin position="40"/>
        <end position="57"/>
    </location>
</feature>
<name>A0A223SCN9_9ACTN</name>
<dbReference type="RefSeq" id="WP_017618406.1">
    <property type="nucleotide sequence ID" value="NZ_ANBG01000165.1"/>
</dbReference>
<evidence type="ECO:0000313" key="3">
    <source>
        <dbReference type="EMBL" id="ASU85870.1"/>
    </source>
</evidence>
<dbReference type="KEGG" id="ngv:CDO52_26445"/>
<dbReference type="EMBL" id="CP022753">
    <property type="protein sequence ID" value="ASU85870.1"/>
    <property type="molecule type" value="Genomic_DNA"/>
</dbReference>
<keyword evidence="4" id="KW-1185">Reference proteome</keyword>
<reference evidence="3 4" key="1">
    <citation type="submission" date="2017-08" db="EMBL/GenBank/DDBJ databases">
        <title>The complete genome sequence of Nocardiopsis gilva YIM 90087.</title>
        <authorList>
            <person name="Yin M."/>
            <person name="Tang S."/>
        </authorList>
    </citation>
    <scope>NUCLEOTIDE SEQUENCE [LARGE SCALE GENOMIC DNA]</scope>
    <source>
        <strain evidence="3 4">YIM 90087</strain>
    </source>
</reference>
<keyword evidence="2" id="KW-1133">Transmembrane helix</keyword>
<dbReference type="Proteomes" id="UP000215005">
    <property type="component" value="Chromosome"/>
</dbReference>
<protein>
    <recommendedName>
        <fullName evidence="5">Mercury transporter</fullName>
    </recommendedName>
</protein>
<evidence type="ECO:0000256" key="1">
    <source>
        <dbReference type="SAM" id="MobiDB-lite"/>
    </source>
</evidence>
<keyword evidence="2" id="KW-0472">Membrane</keyword>
<dbReference type="Gene3D" id="1.10.287.910">
    <property type="entry name" value="bacterial mercury transporter, merf"/>
    <property type="match status" value="1"/>
</dbReference>
<feature type="transmembrane region" description="Helical" evidence="2">
    <location>
        <begin position="7"/>
        <end position="34"/>
    </location>
</feature>